<comment type="caution">
    <text evidence="1">The sequence shown here is derived from an EMBL/GenBank/DDBJ whole genome shotgun (WGS) entry which is preliminary data.</text>
</comment>
<organism evidence="1">
    <name type="scientific">Dictyoglomus turgidum</name>
    <dbReference type="NCBI Taxonomy" id="513050"/>
    <lineage>
        <taxon>Bacteria</taxon>
        <taxon>Pseudomonadati</taxon>
        <taxon>Dictyoglomota</taxon>
        <taxon>Dictyoglomia</taxon>
        <taxon>Dictyoglomales</taxon>
        <taxon>Dictyoglomaceae</taxon>
        <taxon>Dictyoglomus</taxon>
    </lineage>
</organism>
<dbReference type="EMBL" id="DTGA01000036">
    <property type="protein sequence ID" value="HGB30570.1"/>
    <property type="molecule type" value="Genomic_DNA"/>
</dbReference>
<protein>
    <submittedName>
        <fullName evidence="1">Uncharacterized protein</fullName>
    </submittedName>
</protein>
<sequence>MSKVIIYHAFAKDTFPVSTTVLNSGWMPGQLGTLNSAGTSIKIASTDETMFLLADSPSELNSPPTGSLVTCIYGAGTKVIIDHSQEVQTNSSNRAYESDVENALPGQSLYVSGNGKFTTVVTGSVYGKVFQVPSATNNYGLGVILRF</sequence>
<evidence type="ECO:0000313" key="1">
    <source>
        <dbReference type="EMBL" id="HGB30570.1"/>
    </source>
</evidence>
<proteinExistence type="predicted"/>
<dbReference type="AlphaFoldDB" id="A0A7C3WQN5"/>
<reference evidence="1" key="1">
    <citation type="journal article" date="2020" name="mSystems">
        <title>Genome- and Community-Level Interaction Insights into Carbon Utilization and Element Cycling Functions of Hydrothermarchaeota in Hydrothermal Sediment.</title>
        <authorList>
            <person name="Zhou Z."/>
            <person name="Liu Y."/>
            <person name="Xu W."/>
            <person name="Pan J."/>
            <person name="Luo Z.H."/>
            <person name="Li M."/>
        </authorList>
    </citation>
    <scope>NUCLEOTIDE SEQUENCE [LARGE SCALE GENOMIC DNA]</scope>
    <source>
        <strain evidence="1">SpSt-751</strain>
    </source>
</reference>
<name>A0A7C3WQN5_9BACT</name>
<gene>
    <name evidence="1" type="ORF">ENV35_01675</name>
</gene>
<accession>A0A7C3WQN5</accession>